<keyword evidence="5 8" id="KW-0812">Transmembrane</keyword>
<organism evidence="10 11">
    <name type="scientific">Candidatus Schekmanbacteria bacterium RBG_16_38_10</name>
    <dbReference type="NCBI Taxonomy" id="1817879"/>
    <lineage>
        <taxon>Bacteria</taxon>
        <taxon>Candidatus Schekmaniibacteriota</taxon>
    </lineage>
</organism>
<gene>
    <name evidence="10" type="ORF">A2W05_10135</name>
</gene>
<comment type="similarity">
    <text evidence="2">Belongs to the ABC-2 integral membrane protein family.</text>
</comment>
<protein>
    <recommendedName>
        <fullName evidence="9">ABC-2 type transporter transmembrane domain-containing protein</fullName>
    </recommendedName>
</protein>
<reference evidence="10 11" key="1">
    <citation type="journal article" date="2016" name="Nat. Commun.">
        <title>Thousands of microbial genomes shed light on interconnected biogeochemical processes in an aquifer system.</title>
        <authorList>
            <person name="Anantharaman K."/>
            <person name="Brown C.T."/>
            <person name="Hug L.A."/>
            <person name="Sharon I."/>
            <person name="Castelle C.J."/>
            <person name="Probst A.J."/>
            <person name="Thomas B.C."/>
            <person name="Singh A."/>
            <person name="Wilkins M.J."/>
            <person name="Karaoz U."/>
            <person name="Brodie E.L."/>
            <person name="Williams K.H."/>
            <person name="Hubbard S.S."/>
            <person name="Banfield J.F."/>
        </authorList>
    </citation>
    <scope>NUCLEOTIDE SEQUENCE [LARGE SCALE GENOMIC DNA]</scope>
</reference>
<dbReference type="EMBL" id="MGDE01000014">
    <property type="protein sequence ID" value="OGL47773.1"/>
    <property type="molecule type" value="Genomic_DNA"/>
</dbReference>
<keyword evidence="7 8" id="KW-0472">Membrane</keyword>
<dbReference type="PANTHER" id="PTHR30413">
    <property type="entry name" value="INNER MEMBRANE TRANSPORT PERMEASE"/>
    <property type="match status" value="1"/>
</dbReference>
<feature type="non-terminal residue" evidence="10">
    <location>
        <position position="192"/>
    </location>
</feature>
<dbReference type="GO" id="GO:0005886">
    <property type="term" value="C:plasma membrane"/>
    <property type="evidence" value="ECO:0007669"/>
    <property type="project" value="UniProtKB-SubCell"/>
</dbReference>
<evidence type="ECO:0000256" key="5">
    <source>
        <dbReference type="ARBA" id="ARBA00022692"/>
    </source>
</evidence>
<feature type="transmembrane region" description="Helical" evidence="8">
    <location>
        <begin position="145"/>
        <end position="162"/>
    </location>
</feature>
<dbReference type="PANTHER" id="PTHR30413:SF8">
    <property type="entry name" value="TRANSPORT PERMEASE PROTEIN"/>
    <property type="match status" value="1"/>
</dbReference>
<dbReference type="Proteomes" id="UP000178797">
    <property type="component" value="Unassembled WGS sequence"/>
</dbReference>
<evidence type="ECO:0000256" key="3">
    <source>
        <dbReference type="ARBA" id="ARBA00022448"/>
    </source>
</evidence>
<keyword evidence="4" id="KW-1003">Cell membrane</keyword>
<sequence length="192" mass="21031">MGFLWAIFMPMMIVCAGILIKKGFSIVSGKPMVFAELASVSVKALPWAFFVGSIRFATNSLVGRSNLVTKIYFPREVLPLSSVLTNLFDFAVAAVVLIAILAVAGIGVSIHLFWLPLLLILLILMTAAIGMLLSCTNLFFRDVKYIVEVILTFGIFFTPVFYEATMFGKWASILLLNPIGSILEAMNDVVVL</sequence>
<dbReference type="AlphaFoldDB" id="A0A1F7S1R4"/>
<keyword evidence="3" id="KW-0813">Transport</keyword>
<proteinExistence type="inferred from homology"/>
<name>A0A1F7S1R4_9BACT</name>
<evidence type="ECO:0000256" key="2">
    <source>
        <dbReference type="ARBA" id="ARBA00007783"/>
    </source>
</evidence>
<dbReference type="GO" id="GO:0015920">
    <property type="term" value="P:lipopolysaccharide transport"/>
    <property type="evidence" value="ECO:0007669"/>
    <property type="project" value="TreeGrafter"/>
</dbReference>
<evidence type="ECO:0000256" key="1">
    <source>
        <dbReference type="ARBA" id="ARBA00004429"/>
    </source>
</evidence>
<keyword evidence="6 8" id="KW-1133">Transmembrane helix</keyword>
<accession>A0A1F7S1R4</accession>
<evidence type="ECO:0000313" key="10">
    <source>
        <dbReference type="EMBL" id="OGL47773.1"/>
    </source>
</evidence>
<comment type="caution">
    <text evidence="10">The sequence shown here is derived from an EMBL/GenBank/DDBJ whole genome shotgun (WGS) entry which is preliminary data.</text>
</comment>
<dbReference type="Pfam" id="PF01061">
    <property type="entry name" value="ABC2_membrane"/>
    <property type="match status" value="1"/>
</dbReference>
<comment type="subcellular location">
    <subcellularLocation>
        <location evidence="1">Cell inner membrane</location>
        <topology evidence="1">Multi-pass membrane protein</topology>
    </subcellularLocation>
</comment>
<feature type="transmembrane region" description="Helical" evidence="8">
    <location>
        <begin position="112"/>
        <end position="133"/>
    </location>
</feature>
<evidence type="ECO:0000256" key="7">
    <source>
        <dbReference type="ARBA" id="ARBA00023136"/>
    </source>
</evidence>
<dbReference type="GO" id="GO:0140359">
    <property type="term" value="F:ABC-type transporter activity"/>
    <property type="evidence" value="ECO:0007669"/>
    <property type="project" value="InterPro"/>
</dbReference>
<dbReference type="InterPro" id="IPR013525">
    <property type="entry name" value="ABC2_TM"/>
</dbReference>
<feature type="transmembrane region" description="Helical" evidence="8">
    <location>
        <begin position="83"/>
        <end position="106"/>
    </location>
</feature>
<feature type="domain" description="ABC-2 type transporter transmembrane" evidence="9">
    <location>
        <begin position="17"/>
        <end position="187"/>
    </location>
</feature>
<evidence type="ECO:0000256" key="4">
    <source>
        <dbReference type="ARBA" id="ARBA00022475"/>
    </source>
</evidence>
<evidence type="ECO:0000313" key="11">
    <source>
        <dbReference type="Proteomes" id="UP000178797"/>
    </source>
</evidence>
<evidence type="ECO:0000256" key="6">
    <source>
        <dbReference type="ARBA" id="ARBA00022989"/>
    </source>
</evidence>
<evidence type="ECO:0000259" key="9">
    <source>
        <dbReference type="Pfam" id="PF01061"/>
    </source>
</evidence>
<evidence type="ECO:0000256" key="8">
    <source>
        <dbReference type="SAM" id="Phobius"/>
    </source>
</evidence>